<comment type="cofactor">
    <cofactor evidence="2 12">
        <name>FAD</name>
        <dbReference type="ChEBI" id="CHEBI:57692"/>
    </cofactor>
</comment>
<evidence type="ECO:0000256" key="11">
    <source>
        <dbReference type="ARBA" id="ARBA00023133"/>
    </source>
</evidence>
<comment type="similarity">
    <text evidence="5 12">Belongs to the protoporphyrinogen/coproporphyrinogen oxidase family. Coproporphyrinogen III oxidase subfamily.</text>
</comment>
<evidence type="ECO:0000259" key="13">
    <source>
        <dbReference type="Pfam" id="PF01593"/>
    </source>
</evidence>
<keyword evidence="15" id="KW-1185">Reference proteome</keyword>
<evidence type="ECO:0000256" key="8">
    <source>
        <dbReference type="ARBA" id="ARBA00022630"/>
    </source>
</evidence>
<evidence type="ECO:0000256" key="2">
    <source>
        <dbReference type="ARBA" id="ARBA00001974"/>
    </source>
</evidence>
<dbReference type="InterPro" id="IPR050464">
    <property type="entry name" value="Zeta_carotene_desat/Oxidored"/>
</dbReference>
<evidence type="ECO:0000256" key="12">
    <source>
        <dbReference type="RuleBase" id="RU364052"/>
    </source>
</evidence>
<dbReference type="AlphaFoldDB" id="A0A1G8C511"/>
<evidence type="ECO:0000256" key="10">
    <source>
        <dbReference type="ARBA" id="ARBA00023002"/>
    </source>
</evidence>
<dbReference type="SUPFAM" id="SSF51905">
    <property type="entry name" value="FAD/NAD(P)-binding domain"/>
    <property type="match status" value="1"/>
</dbReference>
<evidence type="ECO:0000256" key="3">
    <source>
        <dbReference type="ARBA" id="ARBA00002185"/>
    </source>
</evidence>
<dbReference type="GO" id="GO:0006783">
    <property type="term" value="P:heme biosynthetic process"/>
    <property type="evidence" value="ECO:0007669"/>
    <property type="project" value="UniProtKB-UniRule"/>
</dbReference>
<evidence type="ECO:0000256" key="5">
    <source>
        <dbReference type="ARBA" id="ARBA00008310"/>
    </source>
</evidence>
<protein>
    <recommendedName>
        <fullName evidence="7 12">Coproporphyrinogen III oxidase</fullName>
        <ecNumber evidence="6 12">1.3.3.15</ecNumber>
    </recommendedName>
</protein>
<keyword evidence="11 12" id="KW-0350">Heme biosynthesis</keyword>
<dbReference type="InterPro" id="IPR036188">
    <property type="entry name" value="FAD/NAD-bd_sf"/>
</dbReference>
<evidence type="ECO:0000256" key="6">
    <source>
        <dbReference type="ARBA" id="ARBA00012402"/>
    </source>
</evidence>
<comment type="subcellular location">
    <subcellularLocation>
        <location evidence="12">Cytoplasm</location>
    </subcellularLocation>
</comment>
<evidence type="ECO:0000313" key="15">
    <source>
        <dbReference type="Proteomes" id="UP000199202"/>
    </source>
</evidence>
<keyword evidence="8 12" id="KW-0285">Flavoprotein</keyword>
<feature type="domain" description="Amine oxidase" evidence="13">
    <location>
        <begin position="8"/>
        <end position="452"/>
    </location>
</feature>
<dbReference type="STRING" id="633440.SAMN05421869_102200"/>
<dbReference type="SUPFAM" id="SSF54373">
    <property type="entry name" value="FAD-linked reductases, C-terminal domain"/>
    <property type="match status" value="1"/>
</dbReference>
<comment type="catalytic activity">
    <reaction evidence="1">
        <text>coproporphyrinogen III + 3 O2 = coproporphyrin III + 3 H2O2</text>
        <dbReference type="Rhea" id="RHEA:43436"/>
        <dbReference type="ChEBI" id="CHEBI:15379"/>
        <dbReference type="ChEBI" id="CHEBI:16240"/>
        <dbReference type="ChEBI" id="CHEBI:57309"/>
        <dbReference type="ChEBI" id="CHEBI:131725"/>
        <dbReference type="EC" id="1.3.3.15"/>
    </reaction>
    <physiologicalReaction direction="left-to-right" evidence="1">
        <dbReference type="Rhea" id="RHEA:43437"/>
    </physiologicalReaction>
</comment>
<dbReference type="PANTHER" id="PTHR42923:SF3">
    <property type="entry name" value="PROTOPORPHYRINOGEN OXIDASE"/>
    <property type="match status" value="1"/>
</dbReference>
<accession>A0A1G8C511</accession>
<dbReference type="Pfam" id="PF01593">
    <property type="entry name" value="Amino_oxidase"/>
    <property type="match status" value="1"/>
</dbReference>
<evidence type="ECO:0000256" key="1">
    <source>
        <dbReference type="ARBA" id="ARBA00001755"/>
    </source>
</evidence>
<comment type="pathway">
    <text evidence="4 12">Porphyrin-containing compound metabolism; protoheme biosynthesis.</text>
</comment>
<proteinExistence type="inferred from homology"/>
<dbReference type="Gene3D" id="3.90.660.20">
    <property type="entry name" value="Protoporphyrinogen oxidase, mitochondrial, domain 2"/>
    <property type="match status" value="1"/>
</dbReference>
<dbReference type="PANTHER" id="PTHR42923">
    <property type="entry name" value="PROTOPORPHYRINOGEN OXIDASE"/>
    <property type="match status" value="1"/>
</dbReference>
<dbReference type="GO" id="GO:0004729">
    <property type="term" value="F:oxygen-dependent protoporphyrinogen oxidase activity"/>
    <property type="evidence" value="ECO:0007669"/>
    <property type="project" value="UniProtKB-UniRule"/>
</dbReference>
<dbReference type="Proteomes" id="UP000199202">
    <property type="component" value="Unassembled WGS sequence"/>
</dbReference>
<keyword evidence="12" id="KW-0963">Cytoplasm</keyword>
<evidence type="ECO:0000256" key="9">
    <source>
        <dbReference type="ARBA" id="ARBA00022827"/>
    </source>
</evidence>
<dbReference type="InterPro" id="IPR004572">
    <property type="entry name" value="Protoporphyrinogen_oxidase"/>
</dbReference>
<dbReference type="EMBL" id="FNDJ01000002">
    <property type="protein sequence ID" value="SDH40464.1"/>
    <property type="molecule type" value="Genomic_DNA"/>
</dbReference>
<dbReference type="UniPathway" id="UPA00252"/>
<sequence>MVVVGGGISGLAAAWYLRQGAGERVKVTVLEGSPRIGGKLYTSEVAGVSVDAGAEAMLARRPEGTELARAVGLGDELVVPGTTRSAVYSRGVLRFLPKGQVMGVPSDLAELARSGIVSAGGLLRVPLDQILPATLVRTDVSVAAYIRARMGGEIVERLVEPLLGGVYAGRADMLSLEATMPRVAAVARSERSLLSAARQLVEEAPKEAGPVFTSLKNGLGGLPEAVAKESGADIRTGVTVRELHRTEQGWRLVTGPVPKPEVVEADAVIVATPGAAAARLFKSDVPKAASELARIDYASMAIVTLAYPVDAFPDPPTSSGYLVPPVDGRAVKAVTFSSVKWPHLAGDLVILRCSIGRIGEEHLLQRDDSELVSLATVEMAEVMGVRGLPVDSRVTRWGGGLPQYNVGHLDRVARVRAAVSVQPGLAVCGAAYDGIGIPACVSTARTAAARILDHLSLRGE</sequence>
<reference evidence="14 15" key="1">
    <citation type="submission" date="2016-10" db="EMBL/GenBank/DDBJ databases">
        <authorList>
            <person name="de Groot N.N."/>
        </authorList>
    </citation>
    <scope>NUCLEOTIDE SEQUENCE [LARGE SCALE GENOMIC DNA]</scope>
    <source>
        <strain evidence="14 15">CGMCC 4.6533</strain>
    </source>
</reference>
<evidence type="ECO:0000256" key="4">
    <source>
        <dbReference type="ARBA" id="ARBA00004744"/>
    </source>
</evidence>
<organism evidence="14 15">
    <name type="scientific">Nonomuraea jiangxiensis</name>
    <dbReference type="NCBI Taxonomy" id="633440"/>
    <lineage>
        <taxon>Bacteria</taxon>
        <taxon>Bacillati</taxon>
        <taxon>Actinomycetota</taxon>
        <taxon>Actinomycetes</taxon>
        <taxon>Streptosporangiales</taxon>
        <taxon>Streptosporangiaceae</taxon>
        <taxon>Nonomuraea</taxon>
    </lineage>
</organism>
<evidence type="ECO:0000256" key="7">
    <source>
        <dbReference type="ARBA" id="ARBA00019046"/>
    </source>
</evidence>
<name>A0A1G8C511_9ACTN</name>
<dbReference type="NCBIfam" id="TIGR00562">
    <property type="entry name" value="proto_IX_ox"/>
    <property type="match status" value="1"/>
</dbReference>
<keyword evidence="9 12" id="KW-0274">FAD</keyword>
<dbReference type="EC" id="1.3.3.15" evidence="6 12"/>
<dbReference type="InterPro" id="IPR002937">
    <property type="entry name" value="Amino_oxidase"/>
</dbReference>
<gene>
    <name evidence="14" type="ORF">SAMN05421869_102200</name>
</gene>
<dbReference type="GO" id="GO:0005737">
    <property type="term" value="C:cytoplasm"/>
    <property type="evidence" value="ECO:0007669"/>
    <property type="project" value="UniProtKB-SubCell"/>
</dbReference>
<dbReference type="Gene3D" id="3.50.50.60">
    <property type="entry name" value="FAD/NAD(P)-binding domain"/>
    <property type="match status" value="1"/>
</dbReference>
<evidence type="ECO:0000313" key="14">
    <source>
        <dbReference type="EMBL" id="SDH40464.1"/>
    </source>
</evidence>
<comment type="function">
    <text evidence="3 12">Involved in coproporphyrin-dependent heme b biosynthesis. Catalyzes the oxidation of coproporphyrinogen III to coproporphyrin III.</text>
</comment>
<keyword evidence="10 12" id="KW-0560">Oxidoreductase</keyword>
<dbReference type="Gene3D" id="1.10.3110.10">
    <property type="entry name" value="protoporphyrinogen ix oxidase, domain 3"/>
    <property type="match status" value="1"/>
</dbReference>